<dbReference type="EMBL" id="LR797389">
    <property type="protein sequence ID" value="CAB4213055.1"/>
    <property type="molecule type" value="Genomic_DNA"/>
</dbReference>
<dbReference type="EMBL" id="LR797029">
    <property type="protein sequence ID" value="CAB4183193.1"/>
    <property type="molecule type" value="Genomic_DNA"/>
</dbReference>
<evidence type="ECO:0000313" key="1">
    <source>
        <dbReference type="EMBL" id="CAB4144580.1"/>
    </source>
</evidence>
<proteinExistence type="predicted"/>
<protein>
    <submittedName>
        <fullName evidence="3">Uncharacterized protein</fullName>
    </submittedName>
</protein>
<gene>
    <name evidence="2" type="ORF">UFOVP1089_43</name>
    <name evidence="3" type="ORF">UFOVP1443_62</name>
    <name evidence="1" type="ORF">UFOVP459_42</name>
</gene>
<evidence type="ECO:0000313" key="3">
    <source>
        <dbReference type="EMBL" id="CAB4213055.1"/>
    </source>
</evidence>
<accession>A0A6J5SHB7</accession>
<organism evidence="3">
    <name type="scientific">uncultured Caudovirales phage</name>
    <dbReference type="NCBI Taxonomy" id="2100421"/>
    <lineage>
        <taxon>Viruses</taxon>
        <taxon>Duplodnaviria</taxon>
        <taxon>Heunggongvirae</taxon>
        <taxon>Uroviricota</taxon>
        <taxon>Caudoviricetes</taxon>
        <taxon>Peduoviridae</taxon>
        <taxon>Maltschvirus</taxon>
        <taxon>Maltschvirus maltsch</taxon>
    </lineage>
</organism>
<sequence length="87" mass="10338">MMDIEEFNESDSSSIFVVFKLKENKKFSMQKSFETKKEAIEYIECETALRLMRCSEIEDIYLIKEYENTKIIYVATNQKPDETTSKD</sequence>
<reference evidence="3" key="1">
    <citation type="submission" date="2020-05" db="EMBL/GenBank/DDBJ databases">
        <authorList>
            <person name="Chiriac C."/>
            <person name="Salcher M."/>
            <person name="Ghai R."/>
            <person name="Kavagutti S V."/>
        </authorList>
    </citation>
    <scope>NUCLEOTIDE SEQUENCE</scope>
</reference>
<name>A0A6J5SHB7_9CAUD</name>
<evidence type="ECO:0000313" key="2">
    <source>
        <dbReference type="EMBL" id="CAB4183193.1"/>
    </source>
</evidence>
<dbReference type="EMBL" id="LR796424">
    <property type="protein sequence ID" value="CAB4144580.1"/>
    <property type="molecule type" value="Genomic_DNA"/>
</dbReference>